<dbReference type="CDD" id="cd17330">
    <property type="entry name" value="MFS_SLC46_TetA_like"/>
    <property type="match status" value="1"/>
</dbReference>
<comment type="subcellular location">
    <subcellularLocation>
        <location evidence="1">Membrane</location>
        <topology evidence="1">Multi-pass membrane protein</topology>
    </subcellularLocation>
</comment>
<organism evidence="9 10">
    <name type="scientific">Urochloa decumbens</name>
    <dbReference type="NCBI Taxonomy" id="240449"/>
    <lineage>
        <taxon>Eukaryota</taxon>
        <taxon>Viridiplantae</taxon>
        <taxon>Streptophyta</taxon>
        <taxon>Embryophyta</taxon>
        <taxon>Tracheophyta</taxon>
        <taxon>Spermatophyta</taxon>
        <taxon>Magnoliopsida</taxon>
        <taxon>Liliopsida</taxon>
        <taxon>Poales</taxon>
        <taxon>Poaceae</taxon>
        <taxon>PACMAD clade</taxon>
        <taxon>Panicoideae</taxon>
        <taxon>Panicodae</taxon>
        <taxon>Paniceae</taxon>
        <taxon>Melinidinae</taxon>
        <taxon>Urochloa</taxon>
    </lineage>
</organism>
<name>A0ABC8XZ20_9POAL</name>
<keyword evidence="4 7" id="KW-1133">Transmembrane helix</keyword>
<protein>
    <recommendedName>
        <fullName evidence="8">Major facilitator superfamily (MFS) profile domain-containing protein</fullName>
    </recommendedName>
</protein>
<dbReference type="PANTHER" id="PTHR23504">
    <property type="entry name" value="MAJOR FACILITATOR SUPERFAMILY DOMAIN-CONTAINING PROTEIN 10"/>
    <property type="match status" value="1"/>
</dbReference>
<feature type="transmembrane region" description="Helical" evidence="7">
    <location>
        <begin position="192"/>
        <end position="211"/>
    </location>
</feature>
<dbReference type="InterPro" id="IPR020846">
    <property type="entry name" value="MFS_dom"/>
</dbReference>
<keyword evidence="2" id="KW-0813">Transport</keyword>
<feature type="transmembrane region" description="Helical" evidence="7">
    <location>
        <begin position="504"/>
        <end position="524"/>
    </location>
</feature>
<dbReference type="GO" id="GO:0016020">
    <property type="term" value="C:membrane"/>
    <property type="evidence" value="ECO:0007669"/>
    <property type="project" value="UniProtKB-SubCell"/>
</dbReference>
<evidence type="ECO:0000256" key="5">
    <source>
        <dbReference type="ARBA" id="ARBA00023136"/>
    </source>
</evidence>
<feature type="transmembrane region" description="Helical" evidence="7">
    <location>
        <begin position="223"/>
        <end position="248"/>
    </location>
</feature>
<keyword evidence="5 7" id="KW-0472">Membrane</keyword>
<dbReference type="InterPro" id="IPR011701">
    <property type="entry name" value="MFS"/>
</dbReference>
<evidence type="ECO:0000256" key="6">
    <source>
        <dbReference type="SAM" id="MobiDB-lite"/>
    </source>
</evidence>
<evidence type="ECO:0000256" key="7">
    <source>
        <dbReference type="SAM" id="Phobius"/>
    </source>
</evidence>
<proteinExistence type="predicted"/>
<dbReference type="SUPFAM" id="SSF103473">
    <property type="entry name" value="MFS general substrate transporter"/>
    <property type="match status" value="1"/>
</dbReference>
<feature type="domain" description="Major facilitator superfamily (MFS) profile" evidence="8">
    <location>
        <begin position="95"/>
        <end position="525"/>
    </location>
</feature>
<gene>
    <name evidence="9" type="ORF">URODEC1_LOCUS28098</name>
</gene>
<keyword evidence="10" id="KW-1185">Reference proteome</keyword>
<evidence type="ECO:0000313" key="10">
    <source>
        <dbReference type="Proteomes" id="UP001497457"/>
    </source>
</evidence>
<evidence type="ECO:0000256" key="2">
    <source>
        <dbReference type="ARBA" id="ARBA00022448"/>
    </source>
</evidence>
<dbReference type="Pfam" id="PF07690">
    <property type="entry name" value="MFS_1"/>
    <property type="match status" value="1"/>
</dbReference>
<dbReference type="PROSITE" id="PS50850">
    <property type="entry name" value="MFS"/>
    <property type="match status" value="1"/>
</dbReference>
<feature type="transmembrane region" description="Helical" evidence="7">
    <location>
        <begin position="268"/>
        <end position="290"/>
    </location>
</feature>
<dbReference type="InterPro" id="IPR036259">
    <property type="entry name" value="MFS_trans_sf"/>
</dbReference>
<keyword evidence="3 7" id="KW-0812">Transmembrane</keyword>
<feature type="transmembrane region" description="Helical" evidence="7">
    <location>
        <begin position="374"/>
        <end position="393"/>
    </location>
</feature>
<feature type="transmembrane region" description="Helical" evidence="7">
    <location>
        <begin position="102"/>
        <end position="121"/>
    </location>
</feature>
<feature type="region of interest" description="Disordered" evidence="6">
    <location>
        <begin position="1"/>
        <end position="32"/>
    </location>
</feature>
<reference evidence="9 10" key="2">
    <citation type="submission" date="2024-10" db="EMBL/GenBank/DDBJ databases">
        <authorList>
            <person name="Ryan C."/>
        </authorList>
    </citation>
    <scope>NUCLEOTIDE SEQUENCE [LARGE SCALE GENOMIC DNA]</scope>
</reference>
<dbReference type="Gene3D" id="1.20.1250.20">
    <property type="entry name" value="MFS general substrate transporter like domains"/>
    <property type="match status" value="1"/>
</dbReference>
<accession>A0ABC8XZ20</accession>
<evidence type="ECO:0000256" key="3">
    <source>
        <dbReference type="ARBA" id="ARBA00022692"/>
    </source>
</evidence>
<feature type="transmembrane region" description="Helical" evidence="7">
    <location>
        <begin position="459"/>
        <end position="484"/>
    </location>
</feature>
<dbReference type="Proteomes" id="UP001497457">
    <property type="component" value="Chromosome 15b"/>
</dbReference>
<dbReference type="EMBL" id="OZ075125">
    <property type="protein sequence ID" value="CAL4933379.1"/>
    <property type="molecule type" value="Genomic_DNA"/>
</dbReference>
<dbReference type="PANTHER" id="PTHR23504:SF28">
    <property type="entry name" value="OS12G0133000 PROTEIN"/>
    <property type="match status" value="1"/>
</dbReference>
<feature type="compositionally biased region" description="Low complexity" evidence="6">
    <location>
        <begin position="19"/>
        <end position="32"/>
    </location>
</feature>
<evidence type="ECO:0000313" key="9">
    <source>
        <dbReference type="EMBL" id="CAL4933379.1"/>
    </source>
</evidence>
<dbReference type="AlphaFoldDB" id="A0ABC8XZ20"/>
<feature type="transmembrane region" description="Helical" evidence="7">
    <location>
        <begin position="133"/>
        <end position="155"/>
    </location>
</feature>
<reference evidence="10" key="1">
    <citation type="submission" date="2024-06" db="EMBL/GenBank/DDBJ databases">
        <authorList>
            <person name="Ryan C."/>
        </authorList>
    </citation>
    <scope>NUCLEOTIDE SEQUENCE [LARGE SCALE GENOMIC DNA]</scope>
</reference>
<evidence type="ECO:0000259" key="8">
    <source>
        <dbReference type="PROSITE" id="PS50850"/>
    </source>
</evidence>
<sequence>MHRLQQAGGLPAAADETLAPSRPSPSSATSLSSVSTAASSASESAPVWISAGGGIEDSASKGEVAALEGGCGDGRRHGFCGRWCRGDQASRRARDGLPRCTMAHYETLPITFLFPFLYFMVHDLEIAKTEEDIGYYAGFLGAAYMIGRTLSSFFWGLVADRYGRKPVIVFALFSVVILNTLFGLSTKFLMALITRFLLGVLNGLLAPMKAYCIEVCRAEHHALGLSIVHTAWAMGLVIGPALGGYLAQPATKYPDSFSKLSALGRFPYLLPSLAVSLFAAVVLVVCIWLPETIHLHNCYKRKVTLDKATESNPNCADTTENKRLINNWPWISATISFSIFALHDTAYGEIISLWAVSGRRYGGLSFSSEDIGNVLAVAGASLLVYQLFFYQWVDKTLGTVYSSRFAAALSTVIVATTPFMTYLSGFKLSLAIYPALMIKKYSFRLSLLQNNAVPQKQRGAANGISTTAMSFFKAVAPIGAGALFSWAQKHADNIFISGDQVVFLILNLILFLGVLSTFEPFLVIPAKPEHLF</sequence>
<evidence type="ECO:0000256" key="4">
    <source>
        <dbReference type="ARBA" id="ARBA00022989"/>
    </source>
</evidence>
<feature type="transmembrane region" description="Helical" evidence="7">
    <location>
        <begin position="167"/>
        <end position="186"/>
    </location>
</feature>
<feature type="transmembrane region" description="Helical" evidence="7">
    <location>
        <begin position="405"/>
        <end position="438"/>
    </location>
</feature>
<evidence type="ECO:0000256" key="1">
    <source>
        <dbReference type="ARBA" id="ARBA00004141"/>
    </source>
</evidence>